<proteinExistence type="predicted"/>
<keyword evidence="2" id="KW-1185">Reference proteome</keyword>
<comment type="caution">
    <text evidence="1">The sequence shown here is derived from an EMBL/GenBank/DDBJ whole genome shotgun (WGS) entry which is preliminary data.</text>
</comment>
<evidence type="ECO:0000313" key="2">
    <source>
        <dbReference type="Proteomes" id="UP001434883"/>
    </source>
</evidence>
<dbReference type="Proteomes" id="UP001434883">
    <property type="component" value="Unassembled WGS sequence"/>
</dbReference>
<feature type="non-terminal residue" evidence="1">
    <location>
        <position position="1"/>
    </location>
</feature>
<organism evidence="1 2">
    <name type="scientific">Xenoophorus captivus</name>
    <dbReference type="NCBI Taxonomy" id="1517983"/>
    <lineage>
        <taxon>Eukaryota</taxon>
        <taxon>Metazoa</taxon>
        <taxon>Chordata</taxon>
        <taxon>Craniata</taxon>
        <taxon>Vertebrata</taxon>
        <taxon>Euteleostomi</taxon>
        <taxon>Actinopterygii</taxon>
        <taxon>Neopterygii</taxon>
        <taxon>Teleostei</taxon>
        <taxon>Neoteleostei</taxon>
        <taxon>Acanthomorphata</taxon>
        <taxon>Ovalentaria</taxon>
        <taxon>Atherinomorphae</taxon>
        <taxon>Cyprinodontiformes</taxon>
        <taxon>Goodeidae</taxon>
        <taxon>Xenoophorus</taxon>
    </lineage>
</organism>
<gene>
    <name evidence="1" type="ORF">XENOCAPTIV_008459</name>
</gene>
<reference evidence="1 2" key="1">
    <citation type="submission" date="2021-06" db="EMBL/GenBank/DDBJ databases">
        <authorList>
            <person name="Palmer J.M."/>
        </authorList>
    </citation>
    <scope>NUCLEOTIDE SEQUENCE [LARGE SCALE GENOMIC DNA]</scope>
    <source>
        <strain evidence="1 2">XC_2019</strain>
        <tissue evidence="1">Muscle</tissue>
    </source>
</reference>
<name>A0ABV0R956_9TELE</name>
<protein>
    <submittedName>
        <fullName evidence="1">Uncharacterized protein</fullName>
    </submittedName>
</protein>
<accession>A0ABV0R956</accession>
<dbReference type="EMBL" id="JAHRIN010035602">
    <property type="protein sequence ID" value="MEQ2204133.1"/>
    <property type="molecule type" value="Genomic_DNA"/>
</dbReference>
<sequence length="104" mass="11377">GYLASTQTPMILCGPTPAVASFLWISGFPFPRVVSTLLHYLSAQNRCRLSPLDFTSAAGKQTAIWIILQHPVSLSLTSSTFTNFFNSPPFLFQSSRSPRIAVSL</sequence>
<evidence type="ECO:0000313" key="1">
    <source>
        <dbReference type="EMBL" id="MEQ2204133.1"/>
    </source>
</evidence>